<dbReference type="AlphaFoldDB" id="A0A1M7YP29"/>
<protein>
    <submittedName>
        <fullName evidence="1">Uncharacterized protein</fullName>
    </submittedName>
</protein>
<proteinExistence type="predicted"/>
<evidence type="ECO:0000313" key="2">
    <source>
        <dbReference type="Proteomes" id="UP000184600"/>
    </source>
</evidence>
<sequence>MNDVATINKFMTLLEGKVFHATTWESYESIKNDGYIYPNQMDYYHSPFGSENGYFKSKGCVSFFDYRSTKKNKDYMLLCIPTRIFEVSRKMVILELSTKKYDRLISSSKWLEEDSSKKVVPRIEVGVKGPVSISDIQRISVYNQKASSLKTD</sequence>
<organism evidence="1 2">
    <name type="scientific">Vibrio quintilis</name>
    <dbReference type="NCBI Taxonomy" id="1117707"/>
    <lineage>
        <taxon>Bacteria</taxon>
        <taxon>Pseudomonadati</taxon>
        <taxon>Pseudomonadota</taxon>
        <taxon>Gammaproteobacteria</taxon>
        <taxon>Vibrionales</taxon>
        <taxon>Vibrionaceae</taxon>
        <taxon>Vibrio</taxon>
    </lineage>
</organism>
<dbReference type="RefSeq" id="WP_073579308.1">
    <property type="nucleotide sequence ID" value="NZ_AP024898.1"/>
</dbReference>
<dbReference type="Proteomes" id="UP000184600">
    <property type="component" value="Unassembled WGS sequence"/>
</dbReference>
<reference evidence="2" key="1">
    <citation type="submission" date="2016-12" db="EMBL/GenBank/DDBJ databases">
        <authorList>
            <person name="Rodrigo-Torres L."/>
            <person name="Arahal R.D."/>
            <person name="Lucena T."/>
        </authorList>
    </citation>
    <scope>NUCLEOTIDE SEQUENCE [LARGE SCALE GENOMIC DNA]</scope>
</reference>
<name>A0A1M7YP29_9VIBR</name>
<dbReference type="OrthoDB" id="6456135at2"/>
<keyword evidence="2" id="KW-1185">Reference proteome</keyword>
<dbReference type="EMBL" id="FRFG01000003">
    <property type="protein sequence ID" value="SHO54392.1"/>
    <property type="molecule type" value="Genomic_DNA"/>
</dbReference>
<gene>
    <name evidence="1" type="ORF">VQ7734_00106</name>
</gene>
<evidence type="ECO:0000313" key="1">
    <source>
        <dbReference type="EMBL" id="SHO54392.1"/>
    </source>
</evidence>
<accession>A0A1M7YP29</accession>